<comment type="caution">
    <text evidence="1">The sequence shown here is derived from an EMBL/GenBank/DDBJ whole genome shotgun (WGS) entry which is preliminary data.</text>
</comment>
<name>A0A4Y2K4R8_ARAVE</name>
<protein>
    <submittedName>
        <fullName evidence="1">Uncharacterized protein</fullName>
    </submittedName>
</protein>
<accession>A0A4Y2K4R8</accession>
<reference evidence="1 2" key="1">
    <citation type="journal article" date="2019" name="Sci. Rep.">
        <title>Orb-weaving spider Araneus ventricosus genome elucidates the spidroin gene catalogue.</title>
        <authorList>
            <person name="Kono N."/>
            <person name="Nakamura H."/>
            <person name="Ohtoshi R."/>
            <person name="Moran D.A.P."/>
            <person name="Shinohara A."/>
            <person name="Yoshida Y."/>
            <person name="Fujiwara M."/>
            <person name="Mori M."/>
            <person name="Tomita M."/>
            <person name="Arakawa K."/>
        </authorList>
    </citation>
    <scope>NUCLEOTIDE SEQUENCE [LARGE SCALE GENOMIC DNA]</scope>
</reference>
<sequence>MDLPVMSAMIFAEDLLRFTKNQARIPMDIFDFAIHSMSQHRGRLYTRFNGAIAKAVHHKYMKITSNTIAYTNGFRYEKYYLVSVEEASTLLLNAFSMLIIRPNGFLKVCAFVMDVFICCMKREKYVRAYDTYLTFICFLIKQDVCSGPNRNEGWREINAMALNFIMIYIGQ</sequence>
<evidence type="ECO:0000313" key="1">
    <source>
        <dbReference type="EMBL" id="GBM97334.1"/>
    </source>
</evidence>
<dbReference type="AlphaFoldDB" id="A0A4Y2K4R8"/>
<evidence type="ECO:0000313" key="2">
    <source>
        <dbReference type="Proteomes" id="UP000499080"/>
    </source>
</evidence>
<organism evidence="1 2">
    <name type="scientific">Araneus ventricosus</name>
    <name type="common">Orbweaver spider</name>
    <name type="synonym">Epeira ventricosa</name>
    <dbReference type="NCBI Taxonomy" id="182803"/>
    <lineage>
        <taxon>Eukaryota</taxon>
        <taxon>Metazoa</taxon>
        <taxon>Ecdysozoa</taxon>
        <taxon>Arthropoda</taxon>
        <taxon>Chelicerata</taxon>
        <taxon>Arachnida</taxon>
        <taxon>Araneae</taxon>
        <taxon>Araneomorphae</taxon>
        <taxon>Entelegynae</taxon>
        <taxon>Araneoidea</taxon>
        <taxon>Araneidae</taxon>
        <taxon>Araneus</taxon>
    </lineage>
</organism>
<dbReference type="EMBL" id="BGPR01004222">
    <property type="protein sequence ID" value="GBM97334.1"/>
    <property type="molecule type" value="Genomic_DNA"/>
</dbReference>
<gene>
    <name evidence="1" type="ORF">AVEN_115867_1</name>
</gene>
<proteinExistence type="predicted"/>
<dbReference type="Proteomes" id="UP000499080">
    <property type="component" value="Unassembled WGS sequence"/>
</dbReference>
<keyword evidence="2" id="KW-1185">Reference proteome</keyword>